<evidence type="ECO:0000313" key="2">
    <source>
        <dbReference type="EMBL" id="RRT85516.1"/>
    </source>
</evidence>
<dbReference type="PANTHER" id="PTHR33416">
    <property type="entry name" value="NUCLEAR PORE COMPLEX PROTEIN NUP1"/>
    <property type="match status" value="1"/>
</dbReference>
<dbReference type="EMBL" id="AMZH03000103">
    <property type="protein sequence ID" value="RRT85516.1"/>
    <property type="molecule type" value="Genomic_DNA"/>
</dbReference>
<dbReference type="GO" id="GO:0005635">
    <property type="term" value="C:nuclear envelope"/>
    <property type="evidence" value="ECO:0007669"/>
    <property type="project" value="TreeGrafter"/>
</dbReference>
<sequence length="190" mass="20453">MAVSRMHTAAPSYAVLLVRILLLTPRPTTIPFLLPSPPPYICSPCEPGAESFSSTRPPVPLSLFVQALSVLGIRPLRPMAAYEGGGGIGGKFPKRPFRRAPATPYERPPAAVRPARGHPAETRGNGWLSKLVDPASRIIAWSASRLFSSVFQKRLGPPPAAAPRMTVFFVRVLDLLYYASTILELGGVAV</sequence>
<name>A0A427BAW3_ENSVE</name>
<reference evidence="2 3" key="1">
    <citation type="journal article" date="2014" name="Agronomy (Basel)">
        <title>A Draft Genome Sequence for Ensete ventricosum, the Drought-Tolerant Tree Against Hunger.</title>
        <authorList>
            <person name="Harrison J."/>
            <person name="Moore K.A."/>
            <person name="Paszkiewicz K."/>
            <person name="Jones T."/>
            <person name="Grant M."/>
            <person name="Ambacheew D."/>
            <person name="Muzemil S."/>
            <person name="Studholme D.J."/>
        </authorList>
    </citation>
    <scope>NUCLEOTIDE SEQUENCE [LARGE SCALE GENOMIC DNA]</scope>
</reference>
<feature type="chain" id="PRO_5019133561" evidence="1">
    <location>
        <begin position="30"/>
        <end position="190"/>
    </location>
</feature>
<comment type="caution">
    <text evidence="2">The sequence shown here is derived from an EMBL/GenBank/DDBJ whole genome shotgun (WGS) entry which is preliminary data.</text>
</comment>
<evidence type="ECO:0000256" key="1">
    <source>
        <dbReference type="SAM" id="SignalP"/>
    </source>
</evidence>
<keyword evidence="1" id="KW-0732">Signal</keyword>
<accession>A0A427BAW3</accession>
<gene>
    <name evidence="2" type="ORF">B296_00002313</name>
</gene>
<dbReference type="PANTHER" id="PTHR33416:SF20">
    <property type="entry name" value="NUCLEAR PORE COMPLEX PROTEIN NUP1"/>
    <property type="match status" value="1"/>
</dbReference>
<organism evidence="2 3">
    <name type="scientific">Ensete ventricosum</name>
    <name type="common">Abyssinian banana</name>
    <name type="synonym">Musa ensete</name>
    <dbReference type="NCBI Taxonomy" id="4639"/>
    <lineage>
        <taxon>Eukaryota</taxon>
        <taxon>Viridiplantae</taxon>
        <taxon>Streptophyta</taxon>
        <taxon>Embryophyta</taxon>
        <taxon>Tracheophyta</taxon>
        <taxon>Spermatophyta</taxon>
        <taxon>Magnoliopsida</taxon>
        <taxon>Liliopsida</taxon>
        <taxon>Zingiberales</taxon>
        <taxon>Musaceae</taxon>
        <taxon>Ensete</taxon>
    </lineage>
</organism>
<evidence type="ECO:0000313" key="3">
    <source>
        <dbReference type="Proteomes" id="UP000287651"/>
    </source>
</evidence>
<dbReference type="GO" id="GO:0071763">
    <property type="term" value="P:nuclear membrane organization"/>
    <property type="evidence" value="ECO:0007669"/>
    <property type="project" value="TreeGrafter"/>
</dbReference>
<dbReference type="AlphaFoldDB" id="A0A427BAW3"/>
<feature type="signal peptide" evidence="1">
    <location>
        <begin position="1"/>
        <end position="29"/>
    </location>
</feature>
<proteinExistence type="predicted"/>
<dbReference type="Proteomes" id="UP000287651">
    <property type="component" value="Unassembled WGS sequence"/>
</dbReference>
<protein>
    <submittedName>
        <fullName evidence="2">Uncharacterized protein</fullName>
    </submittedName>
</protein>